<dbReference type="InterPro" id="IPR002654">
    <property type="entry name" value="Glyco_trans_25"/>
</dbReference>
<dbReference type="AlphaFoldDB" id="A0A1X7A2Z1"/>
<proteinExistence type="predicted"/>
<evidence type="ECO:0000259" key="1">
    <source>
        <dbReference type="Pfam" id="PF01755"/>
    </source>
</evidence>
<gene>
    <name evidence="2" type="ORF">RUM8411_03496</name>
</gene>
<keyword evidence="3" id="KW-1185">Reference proteome</keyword>
<evidence type="ECO:0000313" key="2">
    <source>
        <dbReference type="EMBL" id="SLN68938.1"/>
    </source>
</evidence>
<feature type="domain" description="Glycosyl transferase family 25" evidence="1">
    <location>
        <begin position="12"/>
        <end position="182"/>
    </location>
</feature>
<dbReference type="RefSeq" id="WP_159453923.1">
    <property type="nucleotide sequence ID" value="NZ_FWFP01000011.1"/>
</dbReference>
<evidence type="ECO:0000313" key="3">
    <source>
        <dbReference type="Proteomes" id="UP000193778"/>
    </source>
</evidence>
<keyword evidence="2" id="KW-0808">Transferase</keyword>
<dbReference type="Proteomes" id="UP000193778">
    <property type="component" value="Unassembled WGS sequence"/>
</dbReference>
<name>A0A1X7A2Z1_9RHOB</name>
<reference evidence="3" key="1">
    <citation type="submission" date="2017-03" db="EMBL/GenBank/DDBJ databases">
        <authorList>
            <person name="Rodrigo-Torres L."/>
            <person name="Arahal R.D."/>
            <person name="Lucena T."/>
        </authorList>
    </citation>
    <scope>NUCLEOTIDE SEQUENCE [LARGE SCALE GENOMIC DNA]</scope>
    <source>
        <strain evidence="3">CECT 8411</strain>
    </source>
</reference>
<organism evidence="2 3">
    <name type="scientific">Ruegeria meonggei</name>
    <dbReference type="NCBI Taxonomy" id="1446476"/>
    <lineage>
        <taxon>Bacteria</taxon>
        <taxon>Pseudomonadati</taxon>
        <taxon>Pseudomonadota</taxon>
        <taxon>Alphaproteobacteria</taxon>
        <taxon>Rhodobacterales</taxon>
        <taxon>Roseobacteraceae</taxon>
        <taxon>Ruegeria</taxon>
    </lineage>
</organism>
<accession>A0A1X7A2Z1</accession>
<dbReference type="CDD" id="cd06532">
    <property type="entry name" value="Glyco_transf_25"/>
    <property type="match status" value="1"/>
</dbReference>
<dbReference type="Pfam" id="PF01755">
    <property type="entry name" value="Glyco_transf_25"/>
    <property type="match status" value="1"/>
</dbReference>
<dbReference type="EMBL" id="FWFP01000011">
    <property type="protein sequence ID" value="SLN68938.1"/>
    <property type="molecule type" value="Genomic_DNA"/>
</dbReference>
<dbReference type="OrthoDB" id="259382at2"/>
<protein>
    <submittedName>
        <fullName evidence="2">Glycosyltransferase family 25 (LPS biosynthesis protein)</fullName>
    </submittedName>
</protein>
<dbReference type="GO" id="GO:0016740">
    <property type="term" value="F:transferase activity"/>
    <property type="evidence" value="ECO:0007669"/>
    <property type="project" value="UniProtKB-KW"/>
</dbReference>
<sequence>MRHHELPSGTGVFYINLDRVPERKTFMESQFAHAGLVGTQRFSAKDAQYPGAIDGNGYVPGSGSRWGLKTSEIACFESHRAVWQTAVDQGLKAVAIFEDDVEMSVQAGAVITAVLNAATGFDFVKLDYSPRSLRFGPEAKIANVPVRPMLEMAPSAAAYILTQEACCKLLTWSTKYSDHLDDFVSIPRPDWNMFQCFPAVGVQMIWSKQQDQIVETVKVSERSQDKTTNSGLDKGPLWFRVRREVQSARRKLYWRAGRQARILEQGGFVGFIPCADDLSV</sequence>